<accession>A0AAV3UZE8</accession>
<dbReference type="Proteomes" id="UP000006320">
    <property type="component" value="Unassembled WGS sequence"/>
</dbReference>
<gene>
    <name evidence="1" type="ORF">GCHA_2101</name>
</gene>
<sequence length="42" mass="5089">MRAEQRWLLFVENRASNTQKKDQRGWSWLLLNNSRRVLQGTT</sequence>
<comment type="caution">
    <text evidence="1">The sequence shown here is derived from an EMBL/GenBank/DDBJ whole genome shotgun (WGS) entry which is preliminary data.</text>
</comment>
<proteinExistence type="predicted"/>
<reference evidence="1 2" key="1">
    <citation type="journal article" date="2017" name="Antonie Van Leeuwenhoek">
        <title>Rhizobium rhizosphaerae sp. nov., a novel species isolated from rice rhizosphere.</title>
        <authorList>
            <person name="Zhao J.J."/>
            <person name="Zhang J."/>
            <person name="Zhang R.J."/>
            <person name="Zhang C.W."/>
            <person name="Yin H.Q."/>
            <person name="Zhang X.X."/>
        </authorList>
    </citation>
    <scope>NUCLEOTIDE SEQUENCE [LARGE SCALE GENOMIC DNA]</scope>
    <source>
        <strain evidence="1 2">S18K6</strain>
    </source>
</reference>
<protein>
    <submittedName>
        <fullName evidence="1">Uncharacterized protein</fullName>
    </submittedName>
</protein>
<organism evidence="1 2">
    <name type="scientific">Paraglaciecola chathamensis S18K6</name>
    <dbReference type="NCBI Taxonomy" id="1127672"/>
    <lineage>
        <taxon>Bacteria</taxon>
        <taxon>Pseudomonadati</taxon>
        <taxon>Pseudomonadota</taxon>
        <taxon>Gammaproteobacteria</taxon>
        <taxon>Alteromonadales</taxon>
        <taxon>Alteromonadaceae</taxon>
        <taxon>Paraglaciecola</taxon>
    </lineage>
</organism>
<dbReference type="EMBL" id="BAEM01000032">
    <property type="protein sequence ID" value="GAC10052.1"/>
    <property type="molecule type" value="Genomic_DNA"/>
</dbReference>
<evidence type="ECO:0000313" key="2">
    <source>
        <dbReference type="Proteomes" id="UP000006320"/>
    </source>
</evidence>
<name>A0AAV3UZE8_9ALTE</name>
<evidence type="ECO:0000313" key="1">
    <source>
        <dbReference type="EMBL" id="GAC10052.1"/>
    </source>
</evidence>
<dbReference type="AlphaFoldDB" id="A0AAV3UZE8"/>